<sequence>MALSKKALAKSGPRGHKLVFDDAGDAHEVYELKDAGEVFVGGKEEVMEAGRRFAESERGKLRAADVEDKAEAKEKKREKKRKRKEREREGEGYEDDGDGGGFGAAPVVADYSDDDGYASPKFDLPPGSEDESEPERPPTKKSRTKGTPTQSSLEADEELALKMLRRGR</sequence>
<gene>
    <name evidence="2" type="ORF">GSI_01319</name>
</gene>
<dbReference type="STRING" id="1077348.A0A2G8SV25"/>
<dbReference type="EMBL" id="AYKW01000001">
    <property type="protein sequence ID" value="PIL37625.1"/>
    <property type="molecule type" value="Genomic_DNA"/>
</dbReference>
<dbReference type="OrthoDB" id="10259640at2759"/>
<accession>A0A2G8SV25</accession>
<reference evidence="2 3" key="1">
    <citation type="journal article" date="2015" name="Sci. Rep.">
        <title>Chromosome-level genome map provides insights into diverse defense mechanisms in the medicinal fungus Ganoderma sinense.</title>
        <authorList>
            <person name="Zhu Y."/>
            <person name="Xu J."/>
            <person name="Sun C."/>
            <person name="Zhou S."/>
            <person name="Xu H."/>
            <person name="Nelson D.R."/>
            <person name="Qian J."/>
            <person name="Song J."/>
            <person name="Luo H."/>
            <person name="Xiang L."/>
            <person name="Li Y."/>
            <person name="Xu Z."/>
            <person name="Ji A."/>
            <person name="Wang L."/>
            <person name="Lu S."/>
            <person name="Hayward A."/>
            <person name="Sun W."/>
            <person name="Li X."/>
            <person name="Schwartz D.C."/>
            <person name="Wang Y."/>
            <person name="Chen S."/>
        </authorList>
    </citation>
    <scope>NUCLEOTIDE SEQUENCE [LARGE SCALE GENOMIC DNA]</scope>
    <source>
        <strain evidence="2 3">ZZ0214-1</strain>
    </source>
</reference>
<name>A0A2G8SV25_9APHY</name>
<evidence type="ECO:0000313" key="3">
    <source>
        <dbReference type="Proteomes" id="UP000230002"/>
    </source>
</evidence>
<organism evidence="2 3">
    <name type="scientific">Ganoderma sinense ZZ0214-1</name>
    <dbReference type="NCBI Taxonomy" id="1077348"/>
    <lineage>
        <taxon>Eukaryota</taxon>
        <taxon>Fungi</taxon>
        <taxon>Dikarya</taxon>
        <taxon>Basidiomycota</taxon>
        <taxon>Agaricomycotina</taxon>
        <taxon>Agaricomycetes</taxon>
        <taxon>Polyporales</taxon>
        <taxon>Polyporaceae</taxon>
        <taxon>Ganoderma</taxon>
    </lineage>
</organism>
<feature type="compositionally biased region" description="Basic residues" evidence="1">
    <location>
        <begin position="76"/>
        <end position="85"/>
    </location>
</feature>
<comment type="caution">
    <text evidence="2">The sequence shown here is derived from an EMBL/GenBank/DDBJ whole genome shotgun (WGS) entry which is preliminary data.</text>
</comment>
<dbReference type="Proteomes" id="UP000230002">
    <property type="component" value="Unassembled WGS sequence"/>
</dbReference>
<evidence type="ECO:0000256" key="1">
    <source>
        <dbReference type="SAM" id="MobiDB-lite"/>
    </source>
</evidence>
<dbReference type="AlphaFoldDB" id="A0A2G8SV25"/>
<feature type="region of interest" description="Disordered" evidence="1">
    <location>
        <begin position="51"/>
        <end position="168"/>
    </location>
</feature>
<evidence type="ECO:0000313" key="2">
    <source>
        <dbReference type="EMBL" id="PIL37625.1"/>
    </source>
</evidence>
<feature type="compositionally biased region" description="Basic and acidic residues" evidence="1">
    <location>
        <begin position="51"/>
        <end position="75"/>
    </location>
</feature>
<proteinExistence type="predicted"/>
<keyword evidence="3" id="KW-1185">Reference proteome</keyword>
<protein>
    <submittedName>
        <fullName evidence="2">Uncharacterized protein</fullName>
    </submittedName>
</protein>